<name>A0A2K8PAA9_STRLA</name>
<protein>
    <submittedName>
        <fullName evidence="2">Uncharacterized protein</fullName>
    </submittedName>
</protein>
<keyword evidence="3" id="KW-1185">Reference proteome</keyword>
<sequence length="48" mass="4955">MDTHHLRSCVADAVADGADAEGADAEGADAARDKVTEASRAVSRMVRV</sequence>
<dbReference type="KEGG" id="slx:SLAV_08985"/>
<dbReference type="GeneID" id="49389097"/>
<organism evidence="2 3">
    <name type="scientific">Streptomyces lavendulae subsp. lavendulae</name>
    <dbReference type="NCBI Taxonomy" id="58340"/>
    <lineage>
        <taxon>Bacteria</taxon>
        <taxon>Bacillati</taxon>
        <taxon>Actinomycetota</taxon>
        <taxon>Actinomycetes</taxon>
        <taxon>Kitasatosporales</taxon>
        <taxon>Streptomycetaceae</taxon>
        <taxon>Streptomyces</taxon>
    </lineage>
</organism>
<evidence type="ECO:0000313" key="3">
    <source>
        <dbReference type="Proteomes" id="UP000231791"/>
    </source>
</evidence>
<evidence type="ECO:0000313" key="2">
    <source>
        <dbReference type="EMBL" id="ATZ23666.1"/>
    </source>
</evidence>
<dbReference type="RefSeq" id="WP_158740830.1">
    <property type="nucleotide sequence ID" value="NZ_CP024985.1"/>
</dbReference>
<accession>A0A2K8PAA9</accession>
<feature type="region of interest" description="Disordered" evidence="1">
    <location>
        <begin position="17"/>
        <end position="48"/>
    </location>
</feature>
<evidence type="ECO:0000256" key="1">
    <source>
        <dbReference type="SAM" id="MobiDB-lite"/>
    </source>
</evidence>
<proteinExistence type="predicted"/>
<dbReference type="AlphaFoldDB" id="A0A2K8PAA9"/>
<dbReference type="EMBL" id="CP024985">
    <property type="protein sequence ID" value="ATZ23666.1"/>
    <property type="molecule type" value="Genomic_DNA"/>
</dbReference>
<gene>
    <name evidence="2" type="ORF">SLAV_08985</name>
</gene>
<feature type="compositionally biased region" description="Acidic residues" evidence="1">
    <location>
        <begin position="18"/>
        <end position="27"/>
    </location>
</feature>
<reference evidence="2 3" key="1">
    <citation type="submission" date="2017-11" db="EMBL/GenBank/DDBJ databases">
        <title>Complete genome sequence of Streptomyces lavendulae subsp. lavendulae CCM 3239 (formerly 'Streptomyces aureofaciens CCM 3239'), the producer of the angucycline-type antibiotic auricin.</title>
        <authorList>
            <person name="Busche T."/>
            <person name="Novakova R."/>
            <person name="Al'Dilaimi A."/>
            <person name="Homerova D."/>
            <person name="Feckova L."/>
            <person name="Rezuchova B."/>
            <person name="Mingyar E."/>
            <person name="Csolleiova D."/>
            <person name="Bekeova C."/>
            <person name="Winkler A."/>
            <person name="Sevcikova B."/>
            <person name="Kalinowski J."/>
            <person name="Kormanec J."/>
            <person name="Ruckert C."/>
        </authorList>
    </citation>
    <scope>NUCLEOTIDE SEQUENCE [LARGE SCALE GENOMIC DNA]</scope>
    <source>
        <strain evidence="2 3">CCM 3239</strain>
    </source>
</reference>
<dbReference type="Proteomes" id="UP000231791">
    <property type="component" value="Chromosome"/>
</dbReference>